<evidence type="ECO:0000256" key="1">
    <source>
        <dbReference type="SAM" id="Phobius"/>
    </source>
</evidence>
<reference evidence="3" key="1">
    <citation type="journal article" date="2019" name="Int. J. Syst. Evol. Microbiol.">
        <title>The Global Catalogue of Microorganisms (GCM) 10K type strain sequencing project: providing services to taxonomists for standard genome sequencing and annotation.</title>
        <authorList>
            <consortium name="The Broad Institute Genomics Platform"/>
            <consortium name="The Broad Institute Genome Sequencing Center for Infectious Disease"/>
            <person name="Wu L."/>
            <person name="Ma J."/>
        </authorList>
    </citation>
    <scope>NUCLEOTIDE SEQUENCE [LARGE SCALE GENOMIC DNA]</scope>
    <source>
        <strain evidence="3">CGMCC 1.15277</strain>
    </source>
</reference>
<protein>
    <submittedName>
        <fullName evidence="2">Uncharacterized protein</fullName>
    </submittedName>
</protein>
<evidence type="ECO:0000313" key="2">
    <source>
        <dbReference type="EMBL" id="MFC6395913.1"/>
    </source>
</evidence>
<dbReference type="EMBL" id="JBHSUA010000008">
    <property type="protein sequence ID" value="MFC6395913.1"/>
    <property type="molecule type" value="Genomic_DNA"/>
</dbReference>
<keyword evidence="1" id="KW-0812">Transmembrane</keyword>
<accession>A0ABW1WZX7</accession>
<name>A0ABW1WZX7_9ACTN</name>
<dbReference type="RefSeq" id="WP_343886018.1">
    <property type="nucleotide sequence ID" value="NZ_BAAAKI010000012.1"/>
</dbReference>
<dbReference type="Proteomes" id="UP001596266">
    <property type="component" value="Unassembled WGS sequence"/>
</dbReference>
<comment type="caution">
    <text evidence="2">The sequence shown here is derived from an EMBL/GenBank/DDBJ whole genome shotgun (WGS) entry which is preliminary data.</text>
</comment>
<keyword evidence="1" id="KW-1133">Transmembrane helix</keyword>
<gene>
    <name evidence="2" type="ORF">ACFP57_02740</name>
</gene>
<organism evidence="2 3">
    <name type="scientific">Luteococcus sanguinis</name>
    <dbReference type="NCBI Taxonomy" id="174038"/>
    <lineage>
        <taxon>Bacteria</taxon>
        <taxon>Bacillati</taxon>
        <taxon>Actinomycetota</taxon>
        <taxon>Actinomycetes</taxon>
        <taxon>Propionibacteriales</taxon>
        <taxon>Propionibacteriaceae</taxon>
        <taxon>Luteococcus</taxon>
    </lineage>
</organism>
<proteinExistence type="predicted"/>
<sequence length="53" mass="5883">MLKMTRMLVGALLGALVWWLFCRFTDMPQLVLQSGLVAIVVLAVLVGRPRDPS</sequence>
<evidence type="ECO:0000313" key="3">
    <source>
        <dbReference type="Proteomes" id="UP001596266"/>
    </source>
</evidence>
<feature type="transmembrane region" description="Helical" evidence="1">
    <location>
        <begin position="32"/>
        <end position="48"/>
    </location>
</feature>
<keyword evidence="1" id="KW-0472">Membrane</keyword>
<keyword evidence="3" id="KW-1185">Reference proteome</keyword>